<proteinExistence type="predicted"/>
<dbReference type="EMBL" id="KC189947">
    <property type="protein sequence ID" value="AGC78901.1"/>
    <property type="molecule type" value="Genomic_DNA"/>
</dbReference>
<dbReference type="EMBL" id="KC189947">
    <property type="protein sequence ID" value="AGC79014.1"/>
    <property type="molecule type" value="Genomic_DNA"/>
</dbReference>
<reference evidence="1" key="1">
    <citation type="journal article" date="2013" name="Front. Plant Sci.">
        <title>Mitochondrial Genome Sequence of the Legume Vicia faba.</title>
        <authorList>
            <person name="Negruk V."/>
        </authorList>
    </citation>
    <scope>NUCLEOTIDE SEQUENCE</scope>
</reference>
<geneLocation type="mitochondrion" evidence="1"/>
<evidence type="ECO:0000313" key="1">
    <source>
        <dbReference type="EMBL" id="AGC79014.1"/>
    </source>
</evidence>
<organism evidence="1">
    <name type="scientific">Vicia faba</name>
    <name type="common">Broad bean</name>
    <name type="synonym">Faba vulgaris</name>
    <dbReference type="NCBI Taxonomy" id="3906"/>
    <lineage>
        <taxon>Eukaryota</taxon>
        <taxon>Viridiplantae</taxon>
        <taxon>Streptophyta</taxon>
        <taxon>Embryophyta</taxon>
        <taxon>Tracheophyta</taxon>
        <taxon>Spermatophyta</taxon>
        <taxon>Magnoliopsida</taxon>
        <taxon>eudicotyledons</taxon>
        <taxon>Gunneridae</taxon>
        <taxon>Pentapetalae</taxon>
        <taxon>rosids</taxon>
        <taxon>fabids</taxon>
        <taxon>Fabales</taxon>
        <taxon>Fabaceae</taxon>
        <taxon>Papilionoideae</taxon>
        <taxon>50 kb inversion clade</taxon>
        <taxon>NPAAA clade</taxon>
        <taxon>Hologalegina</taxon>
        <taxon>IRL clade</taxon>
        <taxon>Fabeae</taxon>
        <taxon>Vicia</taxon>
    </lineage>
</organism>
<accession>R4IUV6</accession>
<dbReference type="AlphaFoldDB" id="R4IUV6"/>
<sequence>MFTLIEDSIYKRRSTGDTKVALTDTIYEKVRSSFFPAAIRFALKPEKGRSCYLCNYGLCWPLFRSSTLFSLLCSIESYQTRLTSDQPAKGCEVGPGTKNESISVYGTEVAGRRPLNCSSAIQWWLVPIRQGYNAWSKVQYSR</sequence>
<protein>
    <submittedName>
        <fullName evidence="1">Uncharacterized protein</fullName>
    </submittedName>
</protein>
<keyword evidence="1" id="KW-0496">Mitochondrion</keyword>
<name>R4IUV6_VICFA</name>